<evidence type="ECO:0000256" key="3">
    <source>
        <dbReference type="ARBA" id="ARBA00022723"/>
    </source>
</evidence>
<dbReference type="CDD" id="cd03469">
    <property type="entry name" value="Rieske_RO_Alpha_N"/>
    <property type="match status" value="1"/>
</dbReference>
<dbReference type="InterPro" id="IPR015881">
    <property type="entry name" value="ARHD_Rieske_2Fe_2S"/>
</dbReference>
<keyword evidence="7" id="KW-0520">NAD</keyword>
<evidence type="ECO:0000313" key="9">
    <source>
        <dbReference type="EMBL" id="KAA9157335.1"/>
    </source>
</evidence>
<dbReference type="Pfam" id="PF00355">
    <property type="entry name" value="Rieske"/>
    <property type="match status" value="1"/>
</dbReference>
<protein>
    <submittedName>
        <fullName evidence="9">Aromatic ring-hydroxylating dioxygenase subunit alpha</fullName>
    </submittedName>
</protein>
<evidence type="ECO:0000256" key="6">
    <source>
        <dbReference type="ARBA" id="ARBA00023014"/>
    </source>
</evidence>
<dbReference type="InterPro" id="IPR001663">
    <property type="entry name" value="Rng_hydr_dOase-A"/>
</dbReference>
<dbReference type="OrthoDB" id="5243643at2"/>
<dbReference type="PRINTS" id="PR00090">
    <property type="entry name" value="RNGDIOXGNASE"/>
</dbReference>
<dbReference type="InterPro" id="IPR036922">
    <property type="entry name" value="Rieske_2Fe-2S_sf"/>
</dbReference>
<dbReference type="Pfam" id="PF00848">
    <property type="entry name" value="Ring_hydroxyl_A"/>
    <property type="match status" value="1"/>
</dbReference>
<dbReference type="AlphaFoldDB" id="A0A5N0UY70"/>
<feature type="domain" description="Rieske" evidence="8">
    <location>
        <begin position="54"/>
        <end position="160"/>
    </location>
</feature>
<dbReference type="InterPro" id="IPR015879">
    <property type="entry name" value="Ring_hydroxy_dOase_asu_C_dom"/>
</dbReference>
<keyword evidence="6" id="KW-0411">Iron-sulfur</keyword>
<name>A0A5N0UY70_9PSEU</name>
<keyword evidence="4" id="KW-0560">Oxidoreductase</keyword>
<reference evidence="9" key="1">
    <citation type="submission" date="2019-09" db="EMBL/GenBank/DDBJ databases">
        <authorList>
            <person name="Teo W.F.A."/>
            <person name="Duangmal K."/>
        </authorList>
    </citation>
    <scope>NUCLEOTIDE SEQUENCE [LARGE SCALE GENOMIC DNA]</scope>
    <source>
        <strain evidence="9">K81G1</strain>
    </source>
</reference>
<dbReference type="SUPFAM" id="SSF50022">
    <property type="entry name" value="ISP domain"/>
    <property type="match status" value="1"/>
</dbReference>
<comment type="cofactor">
    <cofactor evidence="1">
        <name>Fe cation</name>
        <dbReference type="ChEBI" id="CHEBI:24875"/>
    </cofactor>
</comment>
<evidence type="ECO:0000256" key="4">
    <source>
        <dbReference type="ARBA" id="ARBA00023002"/>
    </source>
</evidence>
<dbReference type="GO" id="GO:0005506">
    <property type="term" value="F:iron ion binding"/>
    <property type="evidence" value="ECO:0007669"/>
    <property type="project" value="InterPro"/>
</dbReference>
<evidence type="ECO:0000313" key="10">
    <source>
        <dbReference type="Proteomes" id="UP000319769"/>
    </source>
</evidence>
<evidence type="ECO:0000256" key="5">
    <source>
        <dbReference type="ARBA" id="ARBA00023004"/>
    </source>
</evidence>
<sequence>MTVLNEDVVGRLTEHLRNDTTDLADSDLRVPIDHYVSEEWAAAERDLLRRLPVIAARGSELPKPGDFVTRTILGRAVLIVRQRDGSVRVSLNMCKHRGGRVEPADSGNKRIFMCAYHGWAYGPDGSLRHVPYEESFEPVDKSCNGLTGVHAEERHGFVWVDFSGQGRPVAGWLGPAEEQVASFGLDDAVTFLDQRFTLDINWKIVMDGAYDVLHPKFLHPTGVGKIIETGTSVWKDYGRHGQLFTPRMKMTAIAKSGEDVEGGWKYVGSNLVVYPNSMFIASPDHVEHWVVWPDAKSPSRSHVHIRFLVRPEILDERMKGRVTRSWEILRDAALEEDWPMARSIQENAEGNPDGSFLYGRGEASCQHLHRQLMRDIGGRYAGLSGKDS</sequence>
<dbReference type="GO" id="GO:0004497">
    <property type="term" value="F:monooxygenase activity"/>
    <property type="evidence" value="ECO:0007669"/>
    <property type="project" value="UniProtKB-ARBA"/>
</dbReference>
<keyword evidence="5" id="KW-0408">Iron</keyword>
<proteinExistence type="predicted"/>
<keyword evidence="2" id="KW-0001">2Fe-2S</keyword>
<dbReference type="GO" id="GO:0051213">
    <property type="term" value="F:dioxygenase activity"/>
    <property type="evidence" value="ECO:0007669"/>
    <property type="project" value="UniProtKB-KW"/>
</dbReference>
<dbReference type="InterPro" id="IPR017941">
    <property type="entry name" value="Rieske_2Fe-2S"/>
</dbReference>
<dbReference type="SUPFAM" id="SSF55961">
    <property type="entry name" value="Bet v1-like"/>
    <property type="match status" value="1"/>
</dbReference>
<keyword evidence="10" id="KW-1185">Reference proteome</keyword>
<evidence type="ECO:0000256" key="2">
    <source>
        <dbReference type="ARBA" id="ARBA00022714"/>
    </source>
</evidence>
<organism evidence="9 10">
    <name type="scientific">Amycolatopsis acidicola</name>
    <dbReference type="NCBI Taxonomy" id="2596893"/>
    <lineage>
        <taxon>Bacteria</taxon>
        <taxon>Bacillati</taxon>
        <taxon>Actinomycetota</taxon>
        <taxon>Actinomycetes</taxon>
        <taxon>Pseudonocardiales</taxon>
        <taxon>Pseudonocardiaceae</taxon>
        <taxon>Amycolatopsis</taxon>
    </lineage>
</organism>
<gene>
    <name evidence="9" type="ORF">FPZ12_025540</name>
</gene>
<dbReference type="Proteomes" id="UP000319769">
    <property type="component" value="Unassembled WGS sequence"/>
</dbReference>
<dbReference type="Gene3D" id="3.90.380.10">
    <property type="entry name" value="Naphthalene 1,2-dioxygenase Alpha Subunit, Chain A, domain 1"/>
    <property type="match status" value="1"/>
</dbReference>
<dbReference type="Gene3D" id="2.102.10.10">
    <property type="entry name" value="Rieske [2Fe-2S] iron-sulphur domain"/>
    <property type="match status" value="1"/>
</dbReference>
<dbReference type="PANTHER" id="PTHR43756">
    <property type="entry name" value="CHOLINE MONOOXYGENASE, CHLOROPLASTIC"/>
    <property type="match status" value="1"/>
</dbReference>
<evidence type="ECO:0000256" key="7">
    <source>
        <dbReference type="ARBA" id="ARBA00023027"/>
    </source>
</evidence>
<dbReference type="GO" id="GO:0051537">
    <property type="term" value="F:2 iron, 2 sulfur cluster binding"/>
    <property type="evidence" value="ECO:0007669"/>
    <property type="project" value="UniProtKB-KW"/>
</dbReference>
<dbReference type="EMBL" id="VMNW02000042">
    <property type="protein sequence ID" value="KAA9157335.1"/>
    <property type="molecule type" value="Genomic_DNA"/>
</dbReference>
<accession>A0A5N0UY70</accession>
<evidence type="ECO:0000256" key="1">
    <source>
        <dbReference type="ARBA" id="ARBA00001962"/>
    </source>
</evidence>
<dbReference type="PROSITE" id="PS51296">
    <property type="entry name" value="RIESKE"/>
    <property type="match status" value="1"/>
</dbReference>
<evidence type="ECO:0000259" key="8">
    <source>
        <dbReference type="PROSITE" id="PS51296"/>
    </source>
</evidence>
<dbReference type="PANTHER" id="PTHR43756:SF5">
    <property type="entry name" value="CHOLINE MONOOXYGENASE, CHLOROPLASTIC"/>
    <property type="match status" value="1"/>
</dbReference>
<keyword evidence="3" id="KW-0479">Metal-binding</keyword>
<dbReference type="GO" id="GO:0016705">
    <property type="term" value="F:oxidoreductase activity, acting on paired donors, with incorporation or reduction of molecular oxygen"/>
    <property type="evidence" value="ECO:0007669"/>
    <property type="project" value="UniProtKB-ARBA"/>
</dbReference>
<dbReference type="PROSITE" id="PS00570">
    <property type="entry name" value="RING_HYDROXYL_ALPHA"/>
    <property type="match status" value="1"/>
</dbReference>
<dbReference type="RefSeq" id="WP_144748909.1">
    <property type="nucleotide sequence ID" value="NZ_VMNW02000042.1"/>
</dbReference>
<comment type="caution">
    <text evidence="9">The sequence shown here is derived from an EMBL/GenBank/DDBJ whole genome shotgun (WGS) entry which is preliminary data.</text>
</comment>
<keyword evidence="9" id="KW-0223">Dioxygenase</keyword>